<keyword evidence="1" id="KW-0812">Transmembrane</keyword>
<dbReference type="PANTHER" id="PTHR30093">
    <property type="entry name" value="GENERAL SECRETION PATHWAY PROTEIN G"/>
    <property type="match status" value="1"/>
</dbReference>
<name>A0A2H5XG55_9BACT</name>
<dbReference type="SUPFAM" id="SSF54523">
    <property type="entry name" value="Pili subunits"/>
    <property type="match status" value="1"/>
</dbReference>
<dbReference type="Pfam" id="PF07596">
    <property type="entry name" value="SBP_bac_10"/>
    <property type="match status" value="1"/>
</dbReference>
<dbReference type="Proteomes" id="UP000236173">
    <property type="component" value="Unassembled WGS sequence"/>
</dbReference>
<reference evidence="4" key="1">
    <citation type="submission" date="2017-09" db="EMBL/GenBank/DDBJ databases">
        <title>Metaegenomics of thermophilic ammonia-oxidizing enrichment culture.</title>
        <authorList>
            <person name="Kato S."/>
            <person name="Suzuki K."/>
        </authorList>
    </citation>
    <scope>NUCLEOTIDE SEQUENCE [LARGE SCALE GENOMIC DNA]</scope>
</reference>
<dbReference type="InterPro" id="IPR012902">
    <property type="entry name" value="N_methyl_site"/>
</dbReference>
<dbReference type="AlphaFoldDB" id="A0A2H5XG55"/>
<sequence>MRDGQCGFTLVELLVVIAIVAILAAILFPAFSAAREKARQAACVSNLRQWGLALTQYAQDYDDGLPAPLMRYDVGEGLGVTTLFEVAQPYLRNRAVGQCPSTMQHGWCFATQSDPCARYVPWDYTPNFSLFFRPAPPNSAYPDSVRWNRLGELNRPAETMTVTDHDGAVRYAFFWRHYDCTVTGHCAPNASPMPNYDRLFLRHSSGVNVLFADGHVRWVKNPTGLVSVEANGTMRYANHALAP</sequence>
<dbReference type="Gene3D" id="3.30.700.10">
    <property type="entry name" value="Glycoprotein, Type 4 Pilin"/>
    <property type="match status" value="1"/>
</dbReference>
<feature type="domain" description="DUF1559" evidence="2">
    <location>
        <begin position="33"/>
        <end position="71"/>
    </location>
</feature>
<evidence type="ECO:0000313" key="3">
    <source>
        <dbReference type="EMBL" id="GBD00157.1"/>
    </source>
</evidence>
<gene>
    <name evidence="3" type="ORF">HRbin17_02694</name>
</gene>
<accession>A0A2H5XG55</accession>
<evidence type="ECO:0000256" key="1">
    <source>
        <dbReference type="SAM" id="Phobius"/>
    </source>
</evidence>
<proteinExistence type="predicted"/>
<evidence type="ECO:0000313" key="4">
    <source>
        <dbReference type="Proteomes" id="UP000236173"/>
    </source>
</evidence>
<dbReference type="InterPro" id="IPR027558">
    <property type="entry name" value="Pre_pil_HX9DG_C"/>
</dbReference>
<dbReference type="EMBL" id="BEHT01000055">
    <property type="protein sequence ID" value="GBD00157.1"/>
    <property type="molecule type" value="Genomic_DNA"/>
</dbReference>
<keyword evidence="1" id="KW-0472">Membrane</keyword>
<organism evidence="3 4">
    <name type="scientific">Candidatus Fervidibacter japonicus</name>
    <dbReference type="NCBI Taxonomy" id="2035412"/>
    <lineage>
        <taxon>Bacteria</taxon>
        <taxon>Candidatus Fervidibacterota</taxon>
        <taxon>Candidatus Fervidibacter</taxon>
    </lineage>
</organism>
<dbReference type="InterPro" id="IPR045584">
    <property type="entry name" value="Pilin-like"/>
</dbReference>
<dbReference type="NCBIfam" id="TIGR04294">
    <property type="entry name" value="pre_pil_HX9DG"/>
    <property type="match status" value="1"/>
</dbReference>
<protein>
    <recommendedName>
        <fullName evidence="2">DUF1559 domain-containing protein</fullName>
    </recommendedName>
</protein>
<dbReference type="Pfam" id="PF07963">
    <property type="entry name" value="N_methyl"/>
    <property type="match status" value="1"/>
</dbReference>
<dbReference type="NCBIfam" id="TIGR02532">
    <property type="entry name" value="IV_pilin_GFxxxE"/>
    <property type="match status" value="1"/>
</dbReference>
<keyword evidence="1" id="KW-1133">Transmembrane helix</keyword>
<dbReference type="InterPro" id="IPR011453">
    <property type="entry name" value="DUF1559"/>
</dbReference>
<feature type="transmembrane region" description="Helical" evidence="1">
    <location>
        <begin position="7"/>
        <end position="31"/>
    </location>
</feature>
<evidence type="ECO:0000259" key="2">
    <source>
        <dbReference type="Pfam" id="PF07596"/>
    </source>
</evidence>
<comment type="caution">
    <text evidence="3">The sequence shown here is derived from an EMBL/GenBank/DDBJ whole genome shotgun (WGS) entry which is preliminary data.</text>
</comment>